<dbReference type="Proteomes" id="UP000683417">
    <property type="component" value="Unassembled WGS sequence"/>
</dbReference>
<gene>
    <name evidence="1" type="ORF">BGTH12_LOCUS1497</name>
</gene>
<evidence type="ECO:0000313" key="2">
    <source>
        <dbReference type="Proteomes" id="UP000683417"/>
    </source>
</evidence>
<accession>A0A9W4GC26</accession>
<name>A0A9W4GC26_BLUGR</name>
<dbReference type="EMBL" id="CAJHIT010000002">
    <property type="protein sequence ID" value="CAD6500139.1"/>
    <property type="molecule type" value="Genomic_DNA"/>
</dbReference>
<sequence length="329" mass="38162">MPLYVRSRDRDPLQDPLMFLAGGALIPICKVALLETFWGGLATISPHLQIGANTYFEFFEIQCRQALNNWEKYDLSELKFSHVTKVAKMFMAGSTRQEIELHLGEFLLGDCRIIASEIIDLTVRLVLMVPIWNFWQGVCPEESALTWVEGTVERSFERHFRPKSKQSPGSETEFSVKQSVILDKSFTAQRIEELGGLKIIWTNNLLDHLKMKPKDNQVYIYHYASYLNLQLKNHIYPAGLVEETLRTLALLLPRADKDTKDWFAQQKFTHHLDPEAASCRTVSREERNIEKFLFWKDRLVRLKIAFDDAKPIPPKSLLRRYFSAINLKS</sequence>
<evidence type="ECO:0000313" key="1">
    <source>
        <dbReference type="EMBL" id="CAD6500139.1"/>
    </source>
</evidence>
<protein>
    <submittedName>
        <fullName evidence="1">BgTH12-04242</fullName>
    </submittedName>
</protein>
<comment type="caution">
    <text evidence="1">The sequence shown here is derived from an EMBL/GenBank/DDBJ whole genome shotgun (WGS) entry which is preliminary data.</text>
</comment>
<dbReference type="AlphaFoldDB" id="A0A9W4GC26"/>
<reference evidence="1" key="1">
    <citation type="submission" date="2020-10" db="EMBL/GenBank/DDBJ databases">
        <authorList>
            <person name="Muller C M."/>
        </authorList>
    </citation>
    <scope>NUCLEOTIDE SEQUENCE</scope>
    <source>
        <strain evidence="1">THUN-12</strain>
    </source>
</reference>
<organism evidence="1 2">
    <name type="scientific">Blumeria graminis f. sp. triticale</name>
    <dbReference type="NCBI Taxonomy" id="1689686"/>
    <lineage>
        <taxon>Eukaryota</taxon>
        <taxon>Fungi</taxon>
        <taxon>Dikarya</taxon>
        <taxon>Ascomycota</taxon>
        <taxon>Pezizomycotina</taxon>
        <taxon>Leotiomycetes</taxon>
        <taxon>Erysiphales</taxon>
        <taxon>Erysiphaceae</taxon>
        <taxon>Blumeria</taxon>
    </lineage>
</organism>
<proteinExistence type="predicted"/>